<proteinExistence type="predicted"/>
<keyword evidence="3" id="KW-0805">Transcription regulation</keyword>
<dbReference type="AlphaFoldDB" id="A0A2A2F6C3"/>
<name>A0A2A2F6C3_9EURY</name>
<dbReference type="CDD" id="cd00156">
    <property type="entry name" value="REC"/>
    <property type="match status" value="1"/>
</dbReference>
<keyword evidence="1" id="KW-0808">Transferase</keyword>
<evidence type="ECO:0000256" key="3">
    <source>
        <dbReference type="ARBA" id="ARBA00023015"/>
    </source>
</evidence>
<evidence type="ECO:0000313" key="10">
    <source>
        <dbReference type="Proteomes" id="UP000218083"/>
    </source>
</evidence>
<dbReference type="PROSITE" id="PS50110">
    <property type="entry name" value="RESPONSE_REGULATORY"/>
    <property type="match status" value="1"/>
</dbReference>
<evidence type="ECO:0000259" key="7">
    <source>
        <dbReference type="PROSITE" id="PS50110"/>
    </source>
</evidence>
<dbReference type="InterPro" id="IPR013656">
    <property type="entry name" value="PAS_4"/>
</dbReference>
<keyword evidence="10" id="KW-1185">Reference proteome</keyword>
<dbReference type="Gene3D" id="3.30.450.40">
    <property type="match status" value="2"/>
</dbReference>
<dbReference type="EMBL" id="NSKC01000012">
    <property type="protein sequence ID" value="PAU80274.1"/>
    <property type="molecule type" value="Genomic_DNA"/>
</dbReference>
<gene>
    <name evidence="9" type="ORF">CK500_15525</name>
</gene>
<dbReference type="PANTHER" id="PTHR34236:SF1">
    <property type="entry name" value="DIMETHYL SULFOXIDE REDUCTASE TRANSCRIPTIONAL ACTIVATOR"/>
    <property type="match status" value="1"/>
</dbReference>
<keyword evidence="6" id="KW-0175">Coiled coil</keyword>
<dbReference type="SMART" id="SM00448">
    <property type="entry name" value="REC"/>
    <property type="match status" value="1"/>
</dbReference>
<keyword evidence="4" id="KW-0804">Transcription</keyword>
<dbReference type="Pfam" id="PF04967">
    <property type="entry name" value="HTH_10"/>
    <property type="match status" value="1"/>
</dbReference>
<dbReference type="SUPFAM" id="SSF55781">
    <property type="entry name" value="GAF domain-like"/>
    <property type="match status" value="2"/>
</dbReference>
<dbReference type="Proteomes" id="UP000218083">
    <property type="component" value="Unassembled WGS sequence"/>
</dbReference>
<dbReference type="InterPro" id="IPR003018">
    <property type="entry name" value="GAF"/>
</dbReference>
<keyword evidence="2" id="KW-0418">Kinase</keyword>
<dbReference type="InterPro" id="IPR001789">
    <property type="entry name" value="Sig_transdc_resp-reg_receiver"/>
</dbReference>
<reference evidence="9 10" key="1">
    <citation type="submission" date="2017-08" db="EMBL/GenBank/DDBJ databases">
        <title>The strain WRN001 was isolated from Binhai saline alkaline soil, Tianjin, China.</title>
        <authorList>
            <person name="Liu D."/>
            <person name="Zhang G."/>
        </authorList>
    </citation>
    <scope>NUCLEOTIDE SEQUENCE [LARGE SCALE GENOMIC DNA]</scope>
    <source>
        <strain evidence="9 10">WN019</strain>
    </source>
</reference>
<dbReference type="Pfam" id="PF00072">
    <property type="entry name" value="Response_reg"/>
    <property type="match status" value="1"/>
</dbReference>
<dbReference type="GO" id="GO:0016301">
    <property type="term" value="F:kinase activity"/>
    <property type="evidence" value="ECO:0007669"/>
    <property type="project" value="UniProtKB-KW"/>
</dbReference>
<dbReference type="SUPFAM" id="SSF55785">
    <property type="entry name" value="PYP-like sensor domain (PAS domain)"/>
    <property type="match status" value="2"/>
</dbReference>
<dbReference type="InterPro" id="IPR000014">
    <property type="entry name" value="PAS"/>
</dbReference>
<dbReference type="InterPro" id="IPR011006">
    <property type="entry name" value="CheY-like_superfamily"/>
</dbReference>
<feature type="coiled-coil region" evidence="6">
    <location>
        <begin position="542"/>
        <end position="579"/>
    </location>
</feature>
<dbReference type="Pfam" id="PF08448">
    <property type="entry name" value="PAS_4"/>
    <property type="match status" value="1"/>
</dbReference>
<comment type="caution">
    <text evidence="9">The sequence shown here is derived from an EMBL/GenBank/DDBJ whole genome shotgun (WGS) entry which is preliminary data.</text>
</comment>
<dbReference type="InterPro" id="IPR031803">
    <property type="entry name" value="BAT_GAF/HTH-assoc"/>
</dbReference>
<dbReference type="GO" id="GO:0000160">
    <property type="term" value="P:phosphorelay signal transduction system"/>
    <property type="evidence" value="ECO:0007669"/>
    <property type="project" value="InterPro"/>
</dbReference>
<feature type="domain" description="PAS" evidence="8">
    <location>
        <begin position="271"/>
        <end position="326"/>
    </location>
</feature>
<feature type="domain" description="Response regulatory" evidence="7">
    <location>
        <begin position="12"/>
        <end position="126"/>
    </location>
</feature>
<evidence type="ECO:0000313" key="9">
    <source>
        <dbReference type="EMBL" id="PAU80274.1"/>
    </source>
</evidence>
<dbReference type="Gene3D" id="3.40.50.2300">
    <property type="match status" value="1"/>
</dbReference>
<dbReference type="PROSITE" id="PS50112">
    <property type="entry name" value="PAS"/>
    <property type="match status" value="1"/>
</dbReference>
<organism evidence="9 10">
    <name type="scientific">Halorubrum salipaludis</name>
    <dbReference type="NCBI Taxonomy" id="2032630"/>
    <lineage>
        <taxon>Archaea</taxon>
        <taxon>Methanobacteriati</taxon>
        <taxon>Methanobacteriota</taxon>
        <taxon>Stenosarchaea group</taxon>
        <taxon>Halobacteria</taxon>
        <taxon>Halobacteriales</taxon>
        <taxon>Haloferacaceae</taxon>
        <taxon>Halorubrum</taxon>
    </lineage>
</organism>
<evidence type="ECO:0000256" key="2">
    <source>
        <dbReference type="ARBA" id="ARBA00022777"/>
    </source>
</evidence>
<sequence length="960" mass="106110">MVASQLVLNSSTVLLVGTNNWLTQFAVTLETRTDATVHTVGTKAEASDIVRNRTIDCLITGDTLEGATGLELLKEIRTETTTLPVVLCTAAGSEAIASDAIKAGVTDYIVLTEPVEEMTDELIERTERAVRSARRTATRWDRARQFDAIFNDSRTATWVLDPAGSLARVNKTAREMSDVDVETIVGEPFWTLPWWAKTGTKSTDVQQIVENAFDGRFGNAVVTQPPHVEDPRVIDLSVRPVENERGDLVSIVVEGVDITERVDLERDLRQSEELHRVTLNNMTDTVLITNEAGEYTYVCPNVHFIFGYTADEIHKQGTIDNLLGTDLFDCEELTEDGVLKNIETTATDKAGREHTLLINVREVSIQDGTLLFSCRDITKRKQREEALATLQETARDFLYAETHQEIAQHVVDDTPVVLDLDASAFYLFDADANELRPTAHSATMKELNGPLPTVHADGETLPGYSFVEDEALFFDDVHEADRLENRVTDLRSTAYIPLGNHGVFVAGSDRVGVFDDVTRELADLLAATAEAALDRVTRESRLRKQDRTLQEQNEQLTELNRINETIREIDQALVQAETREEIDHTVCELLTGEDRFQFAWIGTIDRITDSVEPRAWAGSEQGYLDSQAFAIDASAGEPAGQTAATGDVTIVTNVAAGLRDEPWRKAALARDYLSVLSIPLVYNDLTHGVLTVYAPTQDAFDDTTKAVLAELGETIASALSAIERKNALLTTSVTRVEFGIDDPAFILSRLARDAACTLSYRGGVQQSTEGSYVFVTVDDGAVTDVVDAASQLVGIDDVQQISTDGEGSVLRLRLTQPFLALELADHGAVFHEATADPTSTSLVIDIPDSIDVRTITQLVRETFSTVELRSKQTLDQSMERDLYSKFLEKLTSRQLEVIQTAYYSGFFESPRENTGEDVAETLGISPPAFYKHSRTVQRKLFETLFEEHNISISGIEELNN</sequence>
<dbReference type="RefSeq" id="WP_095638110.1">
    <property type="nucleotide sequence ID" value="NZ_NSKC01000012.1"/>
</dbReference>
<dbReference type="InterPro" id="IPR007050">
    <property type="entry name" value="HTH_bacterioopsin"/>
</dbReference>
<comment type="caution">
    <text evidence="5">Lacks conserved residue(s) required for the propagation of feature annotation.</text>
</comment>
<dbReference type="PANTHER" id="PTHR34236">
    <property type="entry name" value="DIMETHYL SULFOXIDE REDUCTASE TRANSCRIPTIONAL ACTIVATOR"/>
    <property type="match status" value="1"/>
</dbReference>
<dbReference type="NCBIfam" id="TIGR00229">
    <property type="entry name" value="sensory_box"/>
    <property type="match status" value="1"/>
</dbReference>
<dbReference type="Pfam" id="PF13426">
    <property type="entry name" value="PAS_9"/>
    <property type="match status" value="1"/>
</dbReference>
<protein>
    <submittedName>
        <fullName evidence="9">Bacterio-opsin activator</fullName>
    </submittedName>
</protein>
<evidence type="ECO:0000256" key="6">
    <source>
        <dbReference type="SAM" id="Coils"/>
    </source>
</evidence>
<dbReference type="InterPro" id="IPR029016">
    <property type="entry name" value="GAF-like_dom_sf"/>
</dbReference>
<evidence type="ECO:0000256" key="5">
    <source>
        <dbReference type="PROSITE-ProRule" id="PRU00169"/>
    </source>
</evidence>
<dbReference type="OrthoDB" id="165911at2157"/>
<dbReference type="SUPFAM" id="SSF52172">
    <property type="entry name" value="CheY-like"/>
    <property type="match status" value="1"/>
</dbReference>
<dbReference type="Pfam" id="PF13185">
    <property type="entry name" value="GAF_2"/>
    <property type="match status" value="2"/>
</dbReference>
<dbReference type="InterPro" id="IPR035965">
    <property type="entry name" value="PAS-like_dom_sf"/>
</dbReference>
<dbReference type="Gene3D" id="3.30.450.20">
    <property type="entry name" value="PAS domain"/>
    <property type="match status" value="2"/>
</dbReference>
<evidence type="ECO:0000256" key="1">
    <source>
        <dbReference type="ARBA" id="ARBA00022679"/>
    </source>
</evidence>
<dbReference type="SMART" id="SM00065">
    <property type="entry name" value="GAF"/>
    <property type="match status" value="2"/>
</dbReference>
<evidence type="ECO:0000256" key="4">
    <source>
        <dbReference type="ARBA" id="ARBA00023163"/>
    </source>
</evidence>
<accession>A0A2A2F6C3</accession>
<dbReference type="SMART" id="SM00091">
    <property type="entry name" value="PAS"/>
    <property type="match status" value="2"/>
</dbReference>
<dbReference type="Pfam" id="PF15915">
    <property type="entry name" value="BAT"/>
    <property type="match status" value="1"/>
</dbReference>
<evidence type="ECO:0000259" key="8">
    <source>
        <dbReference type="PROSITE" id="PS50112"/>
    </source>
</evidence>